<sequence>MVSSITQLWQKWLHRHRIFIMPSAYGYAYVVLLLVMLLGAINYNNSLGHLLCFLLVGLGQVAMHHSHRNIKNLSLTVTALDSVFNGQSAQFRLTTSNTKPHASYQLEVRHKISSKKSRWPFIKRYHSLQLLDVVDGNSNHTSTLTIPTQKRGWQPLNTLSLTSSYPLGLFQCWTLFDTPAQVLVYPQAKGQKPLPISAQAGQESHQYEQLGEDEFAGLRSYREGEALHRVAWKAMARDDQMRSKQFSSPQGRELLFRWEDVADINDTEQKLSQLCQWICQAEQQGDRYGLILPNAELTASHGPSHQHHCLKLLALFDENR</sequence>
<gene>
    <name evidence="2" type="ORF">SAMN04488079_102197</name>
</gene>
<dbReference type="Proteomes" id="UP000198924">
    <property type="component" value="Unassembled WGS sequence"/>
</dbReference>
<dbReference type="STRING" id="45496.SAMN04488079_102197"/>
<keyword evidence="1" id="KW-1133">Transmembrane helix</keyword>
<protein>
    <submittedName>
        <fullName evidence="2">Uncharacterized conserved protein, DUF58 family, contains vWF domain</fullName>
    </submittedName>
</protein>
<accession>A0A1I3V266</accession>
<keyword evidence="3" id="KW-1185">Reference proteome</keyword>
<keyword evidence="1" id="KW-0472">Membrane</keyword>
<organism evidence="2 3">
    <name type="scientific">Methylophaga sulfidovorans</name>
    <dbReference type="NCBI Taxonomy" id="45496"/>
    <lineage>
        <taxon>Bacteria</taxon>
        <taxon>Pseudomonadati</taxon>
        <taxon>Pseudomonadota</taxon>
        <taxon>Gammaproteobacteria</taxon>
        <taxon>Thiotrichales</taxon>
        <taxon>Piscirickettsiaceae</taxon>
        <taxon>Methylophaga</taxon>
    </lineage>
</organism>
<reference evidence="3" key="1">
    <citation type="submission" date="2016-10" db="EMBL/GenBank/DDBJ databases">
        <authorList>
            <person name="Varghese N."/>
            <person name="Submissions S."/>
        </authorList>
    </citation>
    <scope>NUCLEOTIDE SEQUENCE [LARGE SCALE GENOMIC DNA]</scope>
    <source>
        <strain evidence="3">DSM 11578</strain>
    </source>
</reference>
<dbReference type="PANTHER" id="PTHR34351:SF1">
    <property type="entry name" value="SLR1927 PROTEIN"/>
    <property type="match status" value="1"/>
</dbReference>
<proteinExistence type="predicted"/>
<dbReference type="PANTHER" id="PTHR34351">
    <property type="entry name" value="SLR1927 PROTEIN-RELATED"/>
    <property type="match status" value="1"/>
</dbReference>
<keyword evidence="1" id="KW-0812">Transmembrane</keyword>
<evidence type="ECO:0000313" key="3">
    <source>
        <dbReference type="Proteomes" id="UP000198924"/>
    </source>
</evidence>
<dbReference type="AlphaFoldDB" id="A0A1I3V266"/>
<evidence type="ECO:0000313" key="2">
    <source>
        <dbReference type="EMBL" id="SFJ89049.1"/>
    </source>
</evidence>
<feature type="transmembrane region" description="Helical" evidence="1">
    <location>
        <begin position="18"/>
        <end position="41"/>
    </location>
</feature>
<name>A0A1I3V266_9GAMM</name>
<evidence type="ECO:0000256" key="1">
    <source>
        <dbReference type="SAM" id="Phobius"/>
    </source>
</evidence>
<dbReference type="EMBL" id="FOSH01000002">
    <property type="protein sequence ID" value="SFJ89049.1"/>
    <property type="molecule type" value="Genomic_DNA"/>
</dbReference>